<dbReference type="PANTHER" id="PTHR35566:SF1">
    <property type="entry name" value="TYPE VI SECRETION SYSTEM BASEPLATE COMPONENT TSSK1"/>
    <property type="match status" value="1"/>
</dbReference>
<name>A0A3B0XKH8_9ZZZZ</name>
<protein>
    <submittedName>
        <fullName evidence="1">Uncharacterized protein ImpJ/VasE</fullName>
    </submittedName>
</protein>
<dbReference type="AlphaFoldDB" id="A0A3B0XKH8"/>
<sequence>MSLDSKVVWSEGMFLNPQHFQQQERYFERLVNGKCSAYGAYGWGVHEYEIDQQLLTLGKISVVKARGVFPDGTPFSFPDVDEPPPVFDVPENTHNAIAYLCVPVRRPGAVDVISDENAQGLARYYSFEQETRDVASDSGENIKMSVGKLRFRIMMETDDLSGYACIGLVRIAESRDDKNVLLDDDYIATCLDCKKSPKLSGFLTELIGLLHHRGEAIAGRLADTNRGGTAEIADYMMLQLINRLEPMSNHLVNMNGLHPVDLYAESVQMVGELSTFVSKNKRTPVFPVYLHDDLQASFTPVITSLRNCLSMVYEQTAVSLNLVMKKYGIQVAEMSDRSLIGSAMFVLAARADIPEDTLRKHLPAQIKIGPVERIRQLVNAAMPGIALKPLPVAPRQIPFHSGYTYFVLEPKSDFWNELKHSGGFALHVGGDFPGLELEFWAIRQ</sequence>
<organism evidence="1">
    <name type="scientific">hydrothermal vent metagenome</name>
    <dbReference type="NCBI Taxonomy" id="652676"/>
    <lineage>
        <taxon>unclassified sequences</taxon>
        <taxon>metagenomes</taxon>
        <taxon>ecological metagenomes</taxon>
    </lineage>
</organism>
<dbReference type="PANTHER" id="PTHR35566">
    <property type="entry name" value="BLR3599 PROTEIN"/>
    <property type="match status" value="1"/>
</dbReference>
<dbReference type="EMBL" id="UOFI01000115">
    <property type="protein sequence ID" value="VAW68081.1"/>
    <property type="molecule type" value="Genomic_DNA"/>
</dbReference>
<gene>
    <name evidence="1" type="ORF">MNBD_GAMMA09-2407</name>
</gene>
<accession>A0A3B0XKH8</accession>
<proteinExistence type="predicted"/>
<dbReference type="Pfam" id="PF05936">
    <property type="entry name" value="T6SS_VasE"/>
    <property type="match status" value="1"/>
</dbReference>
<evidence type="ECO:0000313" key="1">
    <source>
        <dbReference type="EMBL" id="VAW68081.1"/>
    </source>
</evidence>
<dbReference type="InterPro" id="IPR010263">
    <property type="entry name" value="T6SS_TssK"/>
</dbReference>
<reference evidence="1" key="1">
    <citation type="submission" date="2018-06" db="EMBL/GenBank/DDBJ databases">
        <authorList>
            <person name="Zhirakovskaya E."/>
        </authorList>
    </citation>
    <scope>NUCLEOTIDE SEQUENCE</scope>
</reference>
<dbReference type="NCBIfam" id="TIGR03353">
    <property type="entry name" value="VI_chp_4"/>
    <property type="match status" value="1"/>
</dbReference>